<accession>A0A4C1SSD5</accession>
<feature type="non-terminal residue" evidence="1">
    <location>
        <position position="1"/>
    </location>
</feature>
<dbReference type="EMBL" id="BGZK01003820">
    <property type="protein sequence ID" value="GBP04826.1"/>
    <property type="molecule type" value="Genomic_DNA"/>
</dbReference>
<keyword evidence="2" id="KW-1185">Reference proteome</keyword>
<evidence type="ECO:0000313" key="2">
    <source>
        <dbReference type="Proteomes" id="UP000299102"/>
    </source>
</evidence>
<comment type="caution">
    <text evidence="1">The sequence shown here is derived from an EMBL/GenBank/DDBJ whole genome shotgun (WGS) entry which is preliminary data.</text>
</comment>
<reference evidence="1 2" key="1">
    <citation type="journal article" date="2019" name="Commun. Biol.">
        <title>The bagworm genome reveals a unique fibroin gene that provides high tensile strength.</title>
        <authorList>
            <person name="Kono N."/>
            <person name="Nakamura H."/>
            <person name="Ohtoshi R."/>
            <person name="Tomita M."/>
            <person name="Numata K."/>
            <person name="Arakawa K."/>
        </authorList>
    </citation>
    <scope>NUCLEOTIDE SEQUENCE [LARGE SCALE GENOMIC DNA]</scope>
</reference>
<evidence type="ECO:0000313" key="1">
    <source>
        <dbReference type="EMBL" id="GBP04826.1"/>
    </source>
</evidence>
<name>A0A4C1SSD5_EUMVA</name>
<gene>
    <name evidence="1" type="ORF">EVAR_67345_1</name>
</gene>
<organism evidence="1 2">
    <name type="scientific">Eumeta variegata</name>
    <name type="common">Bagworm moth</name>
    <name type="synonym">Eumeta japonica</name>
    <dbReference type="NCBI Taxonomy" id="151549"/>
    <lineage>
        <taxon>Eukaryota</taxon>
        <taxon>Metazoa</taxon>
        <taxon>Ecdysozoa</taxon>
        <taxon>Arthropoda</taxon>
        <taxon>Hexapoda</taxon>
        <taxon>Insecta</taxon>
        <taxon>Pterygota</taxon>
        <taxon>Neoptera</taxon>
        <taxon>Endopterygota</taxon>
        <taxon>Lepidoptera</taxon>
        <taxon>Glossata</taxon>
        <taxon>Ditrysia</taxon>
        <taxon>Tineoidea</taxon>
        <taxon>Psychidae</taxon>
        <taxon>Oiketicinae</taxon>
        <taxon>Eumeta</taxon>
    </lineage>
</organism>
<proteinExistence type="predicted"/>
<sequence>KRINCFSTRCRALDQPVGGFSPKDHQEPPREAVRRATCAVSRVCDCGPIIV</sequence>
<dbReference type="AlphaFoldDB" id="A0A4C1SSD5"/>
<protein>
    <submittedName>
        <fullName evidence="1">Uncharacterized protein</fullName>
    </submittedName>
</protein>
<dbReference type="Proteomes" id="UP000299102">
    <property type="component" value="Unassembled WGS sequence"/>
</dbReference>